<dbReference type="Gene3D" id="3.40.630.30">
    <property type="match status" value="1"/>
</dbReference>
<dbReference type="CDD" id="cd04301">
    <property type="entry name" value="NAT_SF"/>
    <property type="match status" value="1"/>
</dbReference>
<name>A0ABQ5W2U0_9HYPH</name>
<comment type="caution">
    <text evidence="2">The sequence shown here is derived from an EMBL/GenBank/DDBJ whole genome shotgun (WGS) entry which is preliminary data.</text>
</comment>
<evidence type="ECO:0000259" key="1">
    <source>
        <dbReference type="PROSITE" id="PS51186"/>
    </source>
</evidence>
<dbReference type="PANTHER" id="PTHR13538:SF4">
    <property type="entry name" value="N-ALPHA-ACETYLTRANSFERASE 80"/>
    <property type="match status" value="1"/>
</dbReference>
<accession>A0ABQ5W2U0</accession>
<dbReference type="InterPro" id="IPR000182">
    <property type="entry name" value="GNAT_dom"/>
</dbReference>
<dbReference type="Pfam" id="PF00583">
    <property type="entry name" value="Acetyltransf_1"/>
    <property type="match status" value="1"/>
</dbReference>
<dbReference type="PROSITE" id="PS51186">
    <property type="entry name" value="GNAT"/>
    <property type="match status" value="1"/>
</dbReference>
<sequence length="154" mass="16864">MQIALKTEYGAEDVDVVRRGLIAANRELSGRGAGYHPFVLHLVDPESGTPVGGAVGYGAFDWVYVELLYVPAELRGQGHGTRLMQAVEDFARARNLVGIRLDTFDFQARPFYEKLGFTVFGTIEDHPRGGGRRYFMSKRLADAGSSAPENIDGA</sequence>
<dbReference type="EMBL" id="BSNS01000007">
    <property type="protein sequence ID" value="GLQ54384.1"/>
    <property type="molecule type" value="Genomic_DNA"/>
</dbReference>
<dbReference type="InterPro" id="IPR016181">
    <property type="entry name" value="Acyl_CoA_acyltransferase"/>
</dbReference>
<dbReference type="SUPFAM" id="SSF55729">
    <property type="entry name" value="Acyl-CoA N-acyltransferases (Nat)"/>
    <property type="match status" value="1"/>
</dbReference>
<dbReference type="Proteomes" id="UP001156691">
    <property type="component" value="Unassembled WGS sequence"/>
</dbReference>
<protein>
    <submittedName>
        <fullName evidence="2">N-acetyltransferase</fullName>
    </submittedName>
</protein>
<evidence type="ECO:0000313" key="2">
    <source>
        <dbReference type="EMBL" id="GLQ54384.1"/>
    </source>
</evidence>
<keyword evidence="3" id="KW-1185">Reference proteome</keyword>
<reference evidence="3" key="1">
    <citation type="journal article" date="2019" name="Int. J. Syst. Evol. Microbiol.">
        <title>The Global Catalogue of Microorganisms (GCM) 10K type strain sequencing project: providing services to taxonomists for standard genome sequencing and annotation.</title>
        <authorList>
            <consortium name="The Broad Institute Genomics Platform"/>
            <consortium name="The Broad Institute Genome Sequencing Center for Infectious Disease"/>
            <person name="Wu L."/>
            <person name="Ma J."/>
        </authorList>
    </citation>
    <scope>NUCLEOTIDE SEQUENCE [LARGE SCALE GENOMIC DNA]</scope>
    <source>
        <strain evidence="3">NBRC 112416</strain>
    </source>
</reference>
<dbReference type="PANTHER" id="PTHR13538">
    <property type="entry name" value="N-ACETYLTRANSFERASE 6"/>
    <property type="match status" value="1"/>
</dbReference>
<proteinExistence type="predicted"/>
<feature type="domain" description="N-acetyltransferase" evidence="1">
    <location>
        <begin position="1"/>
        <end position="141"/>
    </location>
</feature>
<organism evidence="2 3">
    <name type="scientific">Devosia nitrariae</name>
    <dbReference type="NCBI Taxonomy" id="2071872"/>
    <lineage>
        <taxon>Bacteria</taxon>
        <taxon>Pseudomonadati</taxon>
        <taxon>Pseudomonadota</taxon>
        <taxon>Alphaproteobacteria</taxon>
        <taxon>Hyphomicrobiales</taxon>
        <taxon>Devosiaceae</taxon>
        <taxon>Devosia</taxon>
    </lineage>
</organism>
<dbReference type="RefSeq" id="WP_284339821.1">
    <property type="nucleotide sequence ID" value="NZ_BSNS01000007.1"/>
</dbReference>
<evidence type="ECO:0000313" key="3">
    <source>
        <dbReference type="Proteomes" id="UP001156691"/>
    </source>
</evidence>
<gene>
    <name evidence="2" type="ORF">GCM10010862_16430</name>
</gene>
<dbReference type="InterPro" id="IPR039840">
    <property type="entry name" value="NAA80"/>
</dbReference>